<evidence type="ECO:0000256" key="2">
    <source>
        <dbReference type="ARBA" id="ARBA00022857"/>
    </source>
</evidence>
<keyword evidence="3" id="KW-0560">Oxidoreductase</keyword>
<evidence type="ECO:0000259" key="4">
    <source>
        <dbReference type="SMART" id="SM00822"/>
    </source>
</evidence>
<dbReference type="PROSITE" id="PS00061">
    <property type="entry name" value="ADH_SHORT"/>
    <property type="match status" value="1"/>
</dbReference>
<evidence type="ECO:0000256" key="3">
    <source>
        <dbReference type="ARBA" id="ARBA00023002"/>
    </source>
</evidence>
<dbReference type="EMBL" id="NKCL01000612">
    <property type="protein sequence ID" value="RSL59322.1"/>
    <property type="molecule type" value="Genomic_DNA"/>
</dbReference>
<keyword evidence="6" id="KW-1185">Reference proteome</keyword>
<comment type="caution">
    <text evidence="5">The sequence shown here is derived from an EMBL/GenBank/DDBJ whole genome shotgun (WGS) entry which is preliminary data.</text>
</comment>
<dbReference type="GO" id="GO:0016491">
    <property type="term" value="F:oxidoreductase activity"/>
    <property type="evidence" value="ECO:0007669"/>
    <property type="project" value="UniProtKB-KW"/>
</dbReference>
<evidence type="ECO:0000256" key="1">
    <source>
        <dbReference type="ARBA" id="ARBA00006484"/>
    </source>
</evidence>
<organism evidence="5 6">
    <name type="scientific">Fusarium floridanum</name>
    <dbReference type="NCBI Taxonomy" id="1325733"/>
    <lineage>
        <taxon>Eukaryota</taxon>
        <taxon>Fungi</taxon>
        <taxon>Dikarya</taxon>
        <taxon>Ascomycota</taxon>
        <taxon>Pezizomycotina</taxon>
        <taxon>Sordariomycetes</taxon>
        <taxon>Hypocreomycetidae</taxon>
        <taxon>Hypocreales</taxon>
        <taxon>Nectriaceae</taxon>
        <taxon>Fusarium</taxon>
        <taxon>Fusarium solani species complex</taxon>
    </lineage>
</organism>
<comment type="similarity">
    <text evidence="1">Belongs to the short-chain dehydrogenases/reductases (SDR) family.</text>
</comment>
<name>A0A428Q276_9HYPO</name>
<reference evidence="5 6" key="1">
    <citation type="submission" date="2017-06" db="EMBL/GenBank/DDBJ databases">
        <title>Comparative genomic analysis of Ambrosia Fusariam Clade fungi.</title>
        <authorList>
            <person name="Stajich J.E."/>
            <person name="Carrillo J."/>
            <person name="Kijimoto T."/>
            <person name="Eskalen A."/>
            <person name="O'Donnell K."/>
            <person name="Kasson M."/>
        </authorList>
    </citation>
    <scope>NUCLEOTIDE SEQUENCE [LARGE SCALE GENOMIC DNA]</scope>
    <source>
        <strain evidence="5 6">NRRL62606</strain>
    </source>
</reference>
<dbReference type="PRINTS" id="PR00081">
    <property type="entry name" value="GDHRDH"/>
</dbReference>
<protein>
    <recommendedName>
        <fullName evidence="4">Ketoreductase domain-containing protein</fullName>
    </recommendedName>
</protein>
<accession>A0A428Q276</accession>
<dbReference type="SMART" id="SM00822">
    <property type="entry name" value="PKS_KR"/>
    <property type="match status" value="1"/>
</dbReference>
<sequence>MAEIKFDDTTLANFHDKVVVVTGCAQGIGQRAVCQLFQAGARVVAADVNDIKGRNVIDTLKRNGQKGHLYATYVHVDVSNYDSVHGLFKHALDLHGRVDMAIHCAAITEISGWFATGKSMDSIISPPTTQVLDINLAGTMYVIHVALAAIRSDSSTQNGDAKSITLVSSVAGFKESPGLFAYSASKHGVMGLMRSLRGYLPSTFNVRINVVCPWATDTEMLGAVRDLWLRNSMPINTPDDVARIIIQCAGDESLHGKAVYVAGGKGFDIEEGIDRTQAEWLGHDQSSDLAKGQELLGSGSAWAAK</sequence>
<keyword evidence="2" id="KW-0521">NADP</keyword>
<dbReference type="PANTHER" id="PTHR43180:SF86">
    <property type="entry name" value="DEHYDROGENASE, PUTATIVE (AFU_ORTHOLOGUE AFUA_3G00290)-RELATED"/>
    <property type="match status" value="1"/>
</dbReference>
<dbReference type="Proteomes" id="UP000287972">
    <property type="component" value="Unassembled WGS sequence"/>
</dbReference>
<dbReference type="AlphaFoldDB" id="A0A428Q276"/>
<evidence type="ECO:0000313" key="5">
    <source>
        <dbReference type="EMBL" id="RSL59322.1"/>
    </source>
</evidence>
<dbReference type="InterPro" id="IPR057326">
    <property type="entry name" value="KR_dom"/>
</dbReference>
<feature type="domain" description="Ketoreductase" evidence="4">
    <location>
        <begin position="17"/>
        <end position="217"/>
    </location>
</feature>
<dbReference type="InterPro" id="IPR020904">
    <property type="entry name" value="Sc_DH/Rdtase_CS"/>
</dbReference>
<dbReference type="SUPFAM" id="SSF51735">
    <property type="entry name" value="NAD(P)-binding Rossmann-fold domains"/>
    <property type="match status" value="1"/>
</dbReference>
<dbReference type="InterPro" id="IPR002347">
    <property type="entry name" value="SDR_fam"/>
</dbReference>
<proteinExistence type="inferred from homology"/>
<evidence type="ECO:0000313" key="6">
    <source>
        <dbReference type="Proteomes" id="UP000287972"/>
    </source>
</evidence>
<gene>
    <name evidence="5" type="ORF">CEP51_013940</name>
</gene>
<dbReference type="PANTHER" id="PTHR43180">
    <property type="entry name" value="3-OXOACYL-(ACYL-CARRIER-PROTEIN) REDUCTASE (AFU_ORTHOLOGUE AFUA_6G11210)"/>
    <property type="match status" value="1"/>
</dbReference>
<dbReference type="Pfam" id="PF00106">
    <property type="entry name" value="adh_short"/>
    <property type="match status" value="1"/>
</dbReference>
<dbReference type="Gene3D" id="3.40.50.720">
    <property type="entry name" value="NAD(P)-binding Rossmann-like Domain"/>
    <property type="match status" value="1"/>
</dbReference>
<dbReference type="InterPro" id="IPR036291">
    <property type="entry name" value="NAD(P)-bd_dom_sf"/>
</dbReference>